<dbReference type="Gene3D" id="3.40.710.10">
    <property type="entry name" value="DD-peptidase/beta-lactamase superfamily"/>
    <property type="match status" value="1"/>
</dbReference>
<evidence type="ECO:0000256" key="2">
    <source>
        <dbReference type="SAM" id="SignalP"/>
    </source>
</evidence>
<dbReference type="Gene3D" id="2.40.128.600">
    <property type="match status" value="1"/>
</dbReference>
<dbReference type="InterPro" id="IPR050491">
    <property type="entry name" value="AmpC-like"/>
</dbReference>
<dbReference type="AlphaFoldDB" id="A0A1A3N936"/>
<dbReference type="OrthoDB" id="5377981at2"/>
<dbReference type="EMBL" id="LZLQ01000024">
    <property type="protein sequence ID" value="OBK18668.1"/>
    <property type="molecule type" value="Genomic_DNA"/>
</dbReference>
<evidence type="ECO:0000256" key="1">
    <source>
        <dbReference type="SAM" id="MobiDB-lite"/>
    </source>
</evidence>
<feature type="chain" id="PRO_5038795155" evidence="2">
    <location>
        <begin position="24"/>
        <end position="526"/>
    </location>
</feature>
<dbReference type="PROSITE" id="PS51257">
    <property type="entry name" value="PROKAR_LIPOPROTEIN"/>
    <property type="match status" value="1"/>
</dbReference>
<name>A0A1A3N936_MYCAS</name>
<feature type="domain" description="Peptidase S12 Pab87-related C-terminal" evidence="4">
    <location>
        <begin position="432"/>
        <end position="506"/>
    </location>
</feature>
<dbReference type="InterPro" id="IPR001466">
    <property type="entry name" value="Beta-lactam-related"/>
</dbReference>
<feature type="signal peptide" evidence="2">
    <location>
        <begin position="1"/>
        <end position="23"/>
    </location>
</feature>
<feature type="region of interest" description="Disordered" evidence="1">
    <location>
        <begin position="416"/>
        <end position="435"/>
    </location>
</feature>
<evidence type="ECO:0000313" key="6">
    <source>
        <dbReference type="Proteomes" id="UP000093629"/>
    </source>
</evidence>
<feature type="domain" description="Beta-lactamase-related" evidence="3">
    <location>
        <begin position="57"/>
        <end position="386"/>
    </location>
</feature>
<dbReference type="RefSeq" id="WP_065157372.1">
    <property type="nucleotide sequence ID" value="NZ_LZLQ01000024.1"/>
</dbReference>
<gene>
    <name evidence="5" type="ORF">A5636_01975</name>
</gene>
<keyword evidence="5" id="KW-0378">Hydrolase</keyword>
<dbReference type="GO" id="GO:0016787">
    <property type="term" value="F:hydrolase activity"/>
    <property type="evidence" value="ECO:0007669"/>
    <property type="project" value="UniProtKB-KW"/>
</dbReference>
<organism evidence="5 6">
    <name type="scientific">Mycobacterium asiaticum</name>
    <dbReference type="NCBI Taxonomy" id="1790"/>
    <lineage>
        <taxon>Bacteria</taxon>
        <taxon>Bacillati</taxon>
        <taxon>Actinomycetota</taxon>
        <taxon>Actinomycetes</taxon>
        <taxon>Mycobacteriales</taxon>
        <taxon>Mycobacteriaceae</taxon>
        <taxon>Mycobacterium</taxon>
    </lineage>
</organism>
<protein>
    <submittedName>
        <fullName evidence="5">Serine hydrolase</fullName>
    </submittedName>
</protein>
<reference evidence="5 6" key="1">
    <citation type="submission" date="2016-06" db="EMBL/GenBank/DDBJ databases">
        <authorList>
            <person name="Kjaerup R.B."/>
            <person name="Dalgaard T.S."/>
            <person name="Juul-Madsen H.R."/>
        </authorList>
    </citation>
    <scope>NUCLEOTIDE SEQUENCE [LARGE SCALE GENOMIC DNA]</scope>
    <source>
        <strain evidence="5 6">1245139.5</strain>
    </source>
</reference>
<accession>A0A1A3N936</accession>
<dbReference type="SUPFAM" id="SSF56601">
    <property type="entry name" value="beta-lactamase/transpeptidase-like"/>
    <property type="match status" value="1"/>
</dbReference>
<comment type="caution">
    <text evidence="5">The sequence shown here is derived from an EMBL/GenBank/DDBJ whole genome shotgun (WGS) entry which is preliminary data.</text>
</comment>
<keyword evidence="6" id="KW-1185">Reference proteome</keyword>
<proteinExistence type="predicted"/>
<dbReference type="InterPro" id="IPR021860">
    <property type="entry name" value="Peptidase_S12_Pab87-rel_C"/>
</dbReference>
<keyword evidence="2" id="KW-0732">Signal</keyword>
<sequence>MTKRAATAALAVLLSTLVGCGSAQPAATPPPASNVPPNEISGIAIPSGRIDDAVGKVDGLVADLMRSSGIPGLAVAIVHGGKTLYAKGFGIKDAGKGDHPDNKVNADTVFQLASISKTVGATVVAHQVTEGAITWDTPVATKLPGFTLMDPYVTANVSVADLYSHRSGLPDHAGDALEDLGYDRQQVLEHLRYLPLAPFRSSYAYTNFGVTAAASAVAAAAGKSWEDLSEEVLYRPLGMASTSSRFSDYVARPNHAVDHIKVGDKWEARYQRNPDAQTPAGGVSSSVNDMARWLTMLLGNGVYNGQRITAPEALLPAYTSQVISVPAKNPKARASTYGYGFNVSVTSSGRTQYSHSGGFGLGAATTFAALPSEDVAIVVLTNAAPYGIPEALAAQFLDLVQYGQVREDWPQLYRQQLGPTNNPDGSLVGKQPPASPAPAKALSEYIGVYANDYWGPATITERDGHLQLALGPANKTFDLTHWDGDTFTFELSTENALPGSISKATFSGAALNLEYYDSAKLGTFTR</sequence>
<dbReference type="Pfam" id="PF00144">
    <property type="entry name" value="Beta-lactamase"/>
    <property type="match status" value="1"/>
</dbReference>
<dbReference type="Pfam" id="PF11954">
    <property type="entry name" value="DUF3471"/>
    <property type="match status" value="1"/>
</dbReference>
<dbReference type="Proteomes" id="UP000093629">
    <property type="component" value="Unassembled WGS sequence"/>
</dbReference>
<dbReference type="PANTHER" id="PTHR46825:SF15">
    <property type="entry name" value="BETA-LACTAMASE-RELATED DOMAIN-CONTAINING PROTEIN"/>
    <property type="match status" value="1"/>
</dbReference>
<evidence type="ECO:0000313" key="5">
    <source>
        <dbReference type="EMBL" id="OBK18668.1"/>
    </source>
</evidence>
<dbReference type="PANTHER" id="PTHR46825">
    <property type="entry name" value="D-ALANYL-D-ALANINE-CARBOXYPEPTIDASE/ENDOPEPTIDASE AMPH"/>
    <property type="match status" value="1"/>
</dbReference>
<evidence type="ECO:0000259" key="3">
    <source>
        <dbReference type="Pfam" id="PF00144"/>
    </source>
</evidence>
<dbReference type="InterPro" id="IPR012338">
    <property type="entry name" value="Beta-lactam/transpept-like"/>
</dbReference>
<evidence type="ECO:0000259" key="4">
    <source>
        <dbReference type="Pfam" id="PF11954"/>
    </source>
</evidence>